<dbReference type="Proteomes" id="UP000030421">
    <property type="component" value="Unassembled WGS sequence"/>
</dbReference>
<dbReference type="EMBL" id="JRWR01000004">
    <property type="protein sequence ID" value="KHD25802.1"/>
    <property type="molecule type" value="Genomic_DNA"/>
</dbReference>
<reference evidence="1" key="1">
    <citation type="submission" date="2014-10" db="EMBL/GenBank/DDBJ databases">
        <title>Genome sequencing of Vibrio caribbeanicus T14.</title>
        <authorList>
            <person name="Chan K.-G."/>
            <person name="Mohamad N.I."/>
        </authorList>
    </citation>
    <scope>NUCLEOTIDE SEQUENCE</scope>
    <source>
        <strain evidence="1">T14</strain>
    </source>
</reference>
<gene>
    <name evidence="1" type="ORF">NM09_07400</name>
</gene>
<accession>A0ACC4NZ63</accession>
<keyword evidence="2" id="KW-1185">Reference proteome</keyword>
<protein>
    <submittedName>
        <fullName evidence="1">Uncharacterized protein</fullName>
    </submittedName>
</protein>
<comment type="caution">
    <text evidence="1">The sequence shown here is derived from an EMBL/GenBank/DDBJ whole genome shotgun (WGS) entry which is preliminary data.</text>
</comment>
<organism evidence="1 2">
    <name type="scientific">Vibrio caribbeanicus</name>
    <dbReference type="NCBI Taxonomy" id="701175"/>
    <lineage>
        <taxon>Bacteria</taxon>
        <taxon>Pseudomonadati</taxon>
        <taxon>Pseudomonadota</taxon>
        <taxon>Gammaproteobacteria</taxon>
        <taxon>Vibrionales</taxon>
        <taxon>Vibrionaceae</taxon>
        <taxon>Vibrio</taxon>
    </lineage>
</organism>
<name>A0ACC4NZ63_9VIBR</name>
<sequence length="162" mass="18405">MRILYLDLHALLYSIDYLNKHEDVFDSFKSQKPFCSPDTFLLNVEPDRLGAQKLAAAAFEAGLLLYPTGNNYTRDLLVKHNVFPDLQLAPYVDVTSKVRPDDHDPVRSMFAHAIALEAEWFVCGDIASDERFKSFPNRYLVSQFDEGVSNELISQILATKTC</sequence>
<proteinExistence type="predicted"/>
<evidence type="ECO:0000313" key="1">
    <source>
        <dbReference type="EMBL" id="KHD25802.1"/>
    </source>
</evidence>
<evidence type="ECO:0000313" key="2">
    <source>
        <dbReference type="Proteomes" id="UP000030421"/>
    </source>
</evidence>